<dbReference type="AlphaFoldDB" id="T0J425"/>
<dbReference type="PATRIC" id="fig|1096930.3.peg.628"/>
<dbReference type="EMBL" id="ATHL01000028">
    <property type="protein sequence ID" value="EQB18875.1"/>
    <property type="molecule type" value="Genomic_DNA"/>
</dbReference>
<evidence type="ECO:0000313" key="7">
    <source>
        <dbReference type="Proteomes" id="UP000015527"/>
    </source>
</evidence>
<accession>T0J425</accession>
<dbReference type="Gene3D" id="3.90.1590.10">
    <property type="entry name" value="glutathione-dependent formaldehyde- activating enzyme (gfa)"/>
    <property type="match status" value="1"/>
</dbReference>
<dbReference type="GO" id="GO:0046872">
    <property type="term" value="F:metal ion binding"/>
    <property type="evidence" value="ECO:0007669"/>
    <property type="project" value="UniProtKB-KW"/>
</dbReference>
<protein>
    <recommendedName>
        <fullName evidence="5">CENP-V/GFA domain-containing protein</fullName>
    </recommendedName>
</protein>
<dbReference type="OrthoDB" id="7186766at2"/>
<evidence type="ECO:0000256" key="1">
    <source>
        <dbReference type="ARBA" id="ARBA00005495"/>
    </source>
</evidence>
<evidence type="ECO:0000259" key="5">
    <source>
        <dbReference type="PROSITE" id="PS51891"/>
    </source>
</evidence>
<evidence type="ECO:0000256" key="4">
    <source>
        <dbReference type="ARBA" id="ARBA00023239"/>
    </source>
</evidence>
<dbReference type="SUPFAM" id="SSF51316">
    <property type="entry name" value="Mss4-like"/>
    <property type="match status" value="1"/>
</dbReference>
<dbReference type="PROSITE" id="PS51891">
    <property type="entry name" value="CENP_V_GFA"/>
    <property type="match status" value="1"/>
</dbReference>
<dbReference type="PANTHER" id="PTHR33337:SF40">
    <property type="entry name" value="CENP-V_GFA DOMAIN-CONTAINING PROTEIN-RELATED"/>
    <property type="match status" value="1"/>
</dbReference>
<dbReference type="PANTHER" id="PTHR33337">
    <property type="entry name" value="GFA DOMAIN-CONTAINING PROTEIN"/>
    <property type="match status" value="1"/>
</dbReference>
<comment type="similarity">
    <text evidence="1">Belongs to the Gfa family.</text>
</comment>
<dbReference type="eggNOG" id="COG3791">
    <property type="taxonomic scope" value="Bacteria"/>
</dbReference>
<keyword evidence="3" id="KW-0862">Zinc</keyword>
<dbReference type="RefSeq" id="WP_021232607.1">
    <property type="nucleotide sequence ID" value="NZ_ATHL01000028.1"/>
</dbReference>
<name>T0J425_9SPHN</name>
<evidence type="ECO:0000256" key="2">
    <source>
        <dbReference type="ARBA" id="ARBA00022723"/>
    </source>
</evidence>
<keyword evidence="4" id="KW-0456">Lyase</keyword>
<dbReference type="GO" id="GO:0016846">
    <property type="term" value="F:carbon-sulfur lyase activity"/>
    <property type="evidence" value="ECO:0007669"/>
    <property type="project" value="InterPro"/>
</dbReference>
<dbReference type="Proteomes" id="UP000015527">
    <property type="component" value="Unassembled WGS sequence"/>
</dbReference>
<proteinExistence type="inferred from homology"/>
<dbReference type="InterPro" id="IPR006913">
    <property type="entry name" value="CENP-V/GFA"/>
</dbReference>
<evidence type="ECO:0000313" key="6">
    <source>
        <dbReference type="EMBL" id="EQB18875.1"/>
    </source>
</evidence>
<dbReference type="InterPro" id="IPR011057">
    <property type="entry name" value="Mss4-like_sf"/>
</dbReference>
<reference evidence="6 7" key="1">
    <citation type="journal article" date="2013" name="Genome Announc.">
        <title>Genome Sequence of Novosphingobium lindaniclasticum LE124T, Isolated from a Hexachlorocyclohexane Dumpsite.</title>
        <authorList>
            <person name="Saxena A."/>
            <person name="Nayyar N."/>
            <person name="Sangwan N."/>
            <person name="Kumari R."/>
            <person name="Khurana J.P."/>
            <person name="Lal R."/>
        </authorList>
    </citation>
    <scope>NUCLEOTIDE SEQUENCE [LARGE SCALE GENOMIC DNA]</scope>
    <source>
        <strain evidence="6 7">LE124</strain>
    </source>
</reference>
<gene>
    <name evidence="6" type="ORF">L284_03180</name>
</gene>
<organism evidence="6 7">
    <name type="scientific">Novosphingobium lindaniclasticum LE124</name>
    <dbReference type="NCBI Taxonomy" id="1096930"/>
    <lineage>
        <taxon>Bacteria</taxon>
        <taxon>Pseudomonadati</taxon>
        <taxon>Pseudomonadota</taxon>
        <taxon>Alphaproteobacteria</taxon>
        <taxon>Sphingomonadales</taxon>
        <taxon>Sphingomonadaceae</taxon>
        <taxon>Novosphingobium</taxon>
    </lineage>
</organism>
<keyword evidence="2" id="KW-0479">Metal-binding</keyword>
<keyword evidence="7" id="KW-1185">Reference proteome</keyword>
<sequence>MTAPYPGGCLCSAVSLTVAGEPIATRQCWCRQCQQLAAGGPTNNAIFKAEEVSIDGALASSTWTAASGNALTFHFCPMCGTQIYAQSSARPHLMTMRLGALNAGHGLKPEAVIWTDDAPEWATFDTALESWPGQPPPPSAPPAAA</sequence>
<feature type="domain" description="CENP-V/GFA" evidence="5">
    <location>
        <begin position="5"/>
        <end position="122"/>
    </location>
</feature>
<comment type="caution">
    <text evidence="6">The sequence shown here is derived from an EMBL/GenBank/DDBJ whole genome shotgun (WGS) entry which is preliminary data.</text>
</comment>
<dbReference type="Pfam" id="PF04828">
    <property type="entry name" value="GFA"/>
    <property type="match status" value="1"/>
</dbReference>
<evidence type="ECO:0000256" key="3">
    <source>
        <dbReference type="ARBA" id="ARBA00022833"/>
    </source>
</evidence>